<proteinExistence type="predicted"/>
<keyword evidence="5 6" id="KW-0472">Membrane</keyword>
<evidence type="ECO:0000313" key="9">
    <source>
        <dbReference type="Proteomes" id="UP000036367"/>
    </source>
</evidence>
<evidence type="ECO:0000256" key="4">
    <source>
        <dbReference type="ARBA" id="ARBA00022989"/>
    </source>
</evidence>
<evidence type="ECO:0000313" key="8">
    <source>
        <dbReference type="EMBL" id="KLU03963.1"/>
    </source>
</evidence>
<dbReference type="STRING" id="595434.RISK_003932"/>
<evidence type="ECO:0000259" key="7">
    <source>
        <dbReference type="Pfam" id="PF00482"/>
    </source>
</evidence>
<dbReference type="Pfam" id="PF00482">
    <property type="entry name" value="T2SSF"/>
    <property type="match status" value="1"/>
</dbReference>
<dbReference type="GO" id="GO:0005886">
    <property type="term" value="C:plasma membrane"/>
    <property type="evidence" value="ECO:0007669"/>
    <property type="project" value="UniProtKB-SubCell"/>
</dbReference>
<accession>A0A0J1BBQ1</accession>
<dbReference type="PANTHER" id="PTHR35007">
    <property type="entry name" value="INTEGRAL MEMBRANE PROTEIN-RELATED"/>
    <property type="match status" value="1"/>
</dbReference>
<evidence type="ECO:0000256" key="2">
    <source>
        <dbReference type="ARBA" id="ARBA00022475"/>
    </source>
</evidence>
<keyword evidence="4 6" id="KW-1133">Transmembrane helix</keyword>
<comment type="subcellular location">
    <subcellularLocation>
        <location evidence="1">Cell membrane</location>
        <topology evidence="1">Multi-pass membrane protein</topology>
    </subcellularLocation>
</comment>
<protein>
    <submittedName>
        <fullName evidence="8">Type II/IV secretion system protein TadC, associated with Flp pilus assembly</fullName>
    </submittedName>
</protein>
<sequence length="336" mass="36500">MHFAQLSPMFTHSIASELIGFVSPLTLTTIAIFASVTSFAWFVLSKVGGDDQAPAESRLERMKDAKRGIRDIAADDKQRTKNEALTEALEKAATPIASSVSGNEAEMGKLREKLVNAGFRRESAPVIFKLIQLVCTGIGLMLGGVTGAVLDGLTQGMIIKLLLGMIFGFMLPTLVLGYLAGKRREKIFLGLPDALDLMVVCVEAGLGLDQALRKVAEEMQKSHKAIGEEFSISNQQLQLGRPRSEVLSGLGYRSGVDDLKQLASILIQADKFGSSIAQALRVQSDSMRTKRRQIAEEKAAKTAVKMIFPLVLFIFPGIFVVLVGPAAINMYRQMLQ</sequence>
<feature type="transmembrane region" description="Helical" evidence="6">
    <location>
        <begin position="20"/>
        <end position="44"/>
    </location>
</feature>
<dbReference type="PATRIC" id="fig|595434.4.peg.3728"/>
<evidence type="ECO:0000256" key="5">
    <source>
        <dbReference type="ARBA" id="ARBA00023136"/>
    </source>
</evidence>
<dbReference type="EMBL" id="LECT01000030">
    <property type="protein sequence ID" value="KLU03963.1"/>
    <property type="molecule type" value="Genomic_DNA"/>
</dbReference>
<keyword evidence="2" id="KW-1003">Cell membrane</keyword>
<dbReference type="InterPro" id="IPR018076">
    <property type="entry name" value="T2SS_GspF_dom"/>
</dbReference>
<evidence type="ECO:0000256" key="1">
    <source>
        <dbReference type="ARBA" id="ARBA00004651"/>
    </source>
</evidence>
<feature type="transmembrane region" description="Helical" evidence="6">
    <location>
        <begin position="130"/>
        <end position="150"/>
    </location>
</feature>
<keyword evidence="3 6" id="KW-0812">Transmembrane</keyword>
<organism evidence="8 9">
    <name type="scientific">Rhodopirellula islandica</name>
    <dbReference type="NCBI Taxonomy" id="595434"/>
    <lineage>
        <taxon>Bacteria</taxon>
        <taxon>Pseudomonadati</taxon>
        <taxon>Planctomycetota</taxon>
        <taxon>Planctomycetia</taxon>
        <taxon>Pirellulales</taxon>
        <taxon>Pirellulaceae</taxon>
        <taxon>Rhodopirellula</taxon>
    </lineage>
</organism>
<feature type="transmembrane region" description="Helical" evidence="6">
    <location>
        <begin position="307"/>
        <end position="328"/>
    </location>
</feature>
<evidence type="ECO:0000256" key="3">
    <source>
        <dbReference type="ARBA" id="ARBA00022692"/>
    </source>
</evidence>
<keyword evidence="9" id="KW-1185">Reference proteome</keyword>
<dbReference type="PANTHER" id="PTHR35007:SF2">
    <property type="entry name" value="PILUS ASSEMBLE PROTEIN"/>
    <property type="match status" value="1"/>
</dbReference>
<comment type="caution">
    <text evidence="8">The sequence shown here is derived from an EMBL/GenBank/DDBJ whole genome shotgun (WGS) entry which is preliminary data.</text>
</comment>
<dbReference type="AlphaFoldDB" id="A0A0J1BBQ1"/>
<feature type="transmembrane region" description="Helical" evidence="6">
    <location>
        <begin position="156"/>
        <end position="179"/>
    </location>
</feature>
<dbReference type="Proteomes" id="UP000036367">
    <property type="component" value="Unassembled WGS sequence"/>
</dbReference>
<feature type="domain" description="Type II secretion system protein GspF" evidence="7">
    <location>
        <begin position="195"/>
        <end position="323"/>
    </location>
</feature>
<name>A0A0J1BBQ1_RHOIS</name>
<evidence type="ECO:0000256" key="6">
    <source>
        <dbReference type="SAM" id="Phobius"/>
    </source>
</evidence>
<reference evidence="8" key="1">
    <citation type="submission" date="2015-05" db="EMBL/GenBank/DDBJ databases">
        <title>Permanent draft genome of Rhodopirellula islandicus K833.</title>
        <authorList>
            <person name="Kizina J."/>
            <person name="Richter M."/>
            <person name="Glockner F.O."/>
            <person name="Harder J."/>
        </authorList>
    </citation>
    <scope>NUCLEOTIDE SEQUENCE [LARGE SCALE GENOMIC DNA]</scope>
    <source>
        <strain evidence="8">K833</strain>
    </source>
</reference>
<gene>
    <name evidence="8" type="ORF">RISK_003932</name>
</gene>